<dbReference type="Gene3D" id="3.40.50.150">
    <property type="entry name" value="Vaccinia Virus protein VP39"/>
    <property type="match status" value="1"/>
</dbReference>
<evidence type="ECO:0000259" key="5">
    <source>
        <dbReference type="Pfam" id="PF01555"/>
    </source>
</evidence>
<dbReference type="GO" id="GO:0032259">
    <property type="term" value="P:methylation"/>
    <property type="evidence" value="ECO:0007669"/>
    <property type="project" value="UniProtKB-KW"/>
</dbReference>
<dbReference type="Pfam" id="PF01555">
    <property type="entry name" value="N6_N4_Mtase"/>
    <property type="match status" value="1"/>
</dbReference>
<evidence type="ECO:0000256" key="3">
    <source>
        <dbReference type="ARBA" id="ARBA00022679"/>
    </source>
</evidence>
<keyword evidence="4" id="KW-0949">S-adenosyl-L-methionine</keyword>
<accession>A0A0G1X855</accession>
<keyword evidence="2 6" id="KW-0489">Methyltransferase</keyword>
<name>A0A0G1X855_9BACT</name>
<dbReference type="InterPro" id="IPR002295">
    <property type="entry name" value="N4/N6-MTase_EcoPI_Mod-like"/>
</dbReference>
<keyword evidence="3" id="KW-0808">Transferase</keyword>
<reference evidence="6 7" key="1">
    <citation type="journal article" date="2015" name="Nature">
        <title>rRNA introns, odd ribosomes, and small enigmatic genomes across a large radiation of phyla.</title>
        <authorList>
            <person name="Brown C.T."/>
            <person name="Hug L.A."/>
            <person name="Thomas B.C."/>
            <person name="Sharon I."/>
            <person name="Castelle C.J."/>
            <person name="Singh A."/>
            <person name="Wilkins M.J."/>
            <person name="Williams K.H."/>
            <person name="Banfield J.F."/>
        </authorList>
    </citation>
    <scope>NUCLEOTIDE SEQUENCE [LARGE SCALE GENOMIC DNA]</scope>
</reference>
<dbReference type="InterPro" id="IPR029063">
    <property type="entry name" value="SAM-dependent_MTases_sf"/>
</dbReference>
<dbReference type="EMBL" id="LCPB01000001">
    <property type="protein sequence ID" value="KKU90550.1"/>
    <property type="molecule type" value="Genomic_DNA"/>
</dbReference>
<evidence type="ECO:0000256" key="2">
    <source>
        <dbReference type="ARBA" id="ARBA00022603"/>
    </source>
</evidence>
<evidence type="ECO:0000256" key="4">
    <source>
        <dbReference type="ARBA" id="ARBA00022691"/>
    </source>
</evidence>
<evidence type="ECO:0000313" key="6">
    <source>
        <dbReference type="EMBL" id="KKU90550.1"/>
    </source>
</evidence>
<dbReference type="AlphaFoldDB" id="A0A0G1X855"/>
<dbReference type="Proteomes" id="UP000033882">
    <property type="component" value="Unassembled WGS sequence"/>
</dbReference>
<sequence length="597" mass="69033">MTEKELSQQKESRIIKLEKEIERWKKAVKTQRYGLVWLDVPEAFEDDVENKLPILEEVPKKAIRSKDAKPTHLLIEGDNYHALTCLNYTHKGKIDVIYIDPPYNTGSDGFRYKDKRILKEYPDGTEVPKDHPFRHSYWLSFMSKRLELAKSLLKDTGTIFISINEDEFAQLKLLCDQTFGLENYLTMFTIKVRHEERILKGDKDFHEVVEYLLMYRCSSAYKTTKKIYDNTSLDEYIYQVIEKIEHPKSVKLGNKMVDYFEPSEYEIIKVPASEHNLKKINIRGSLKEGNSSGRFYMAHIASRGTKGVLYKVPDMGNDKFGHRYFLIPAKESRLNGDYFQGVPLDIQDTKKVPYPNYFDFEAQFNSVGYEGGVSFGGGKKPVEFLAHFINIGCTDKNATILDFFAGSGSTGHAVMQMNEADKGKRQFILITNDNEIVKDKVYHPMSEACLPRMQNLIKGYDKNPSLGNSIKYYKTAFVGKHNILDADDKDKIQLAHNAGGMLAIAENTLEQIKGNDYWQIFESETRMTAVYFREEQDQLDDFIDEVLLLGKPVTVYMFSWEEKVDIVDFEENRNISLKTIPQPILEIYKQIYNIAQL</sequence>
<dbReference type="PRINTS" id="PR00506">
    <property type="entry name" value="D21N6MTFRASE"/>
</dbReference>
<dbReference type="GO" id="GO:0003677">
    <property type="term" value="F:DNA binding"/>
    <property type="evidence" value="ECO:0007669"/>
    <property type="project" value="InterPro"/>
</dbReference>
<comment type="similarity">
    <text evidence="1">Belongs to the N(4)/N(6)-methyltransferase family.</text>
</comment>
<evidence type="ECO:0000313" key="7">
    <source>
        <dbReference type="Proteomes" id="UP000033882"/>
    </source>
</evidence>
<dbReference type="PATRIC" id="fig|1619005.3.peg.29"/>
<dbReference type="InterPro" id="IPR002941">
    <property type="entry name" value="DNA_methylase_N4/N6"/>
</dbReference>
<gene>
    <name evidence="6" type="ORF">UY19_C0001G0027</name>
</gene>
<dbReference type="InterPro" id="IPR002052">
    <property type="entry name" value="DNA_methylase_N6_adenine_CS"/>
</dbReference>
<dbReference type="PROSITE" id="PS00092">
    <property type="entry name" value="N6_MTASE"/>
    <property type="match status" value="1"/>
</dbReference>
<dbReference type="GO" id="GO:0008170">
    <property type="term" value="F:N-methyltransferase activity"/>
    <property type="evidence" value="ECO:0007669"/>
    <property type="project" value="InterPro"/>
</dbReference>
<protein>
    <submittedName>
        <fullName evidence="6">Adenine specific DNA methylase Mod</fullName>
    </submittedName>
</protein>
<comment type="caution">
    <text evidence="6">The sequence shown here is derived from an EMBL/GenBank/DDBJ whole genome shotgun (WGS) entry which is preliminary data.</text>
</comment>
<organism evidence="6 7">
    <name type="scientific">Candidatus Wolfebacteria bacterium GW2011_GWA2_47_9b</name>
    <dbReference type="NCBI Taxonomy" id="1619005"/>
    <lineage>
        <taxon>Bacteria</taxon>
        <taxon>Candidatus Wolfeibacteriota</taxon>
    </lineage>
</organism>
<proteinExistence type="inferred from homology"/>
<evidence type="ECO:0000256" key="1">
    <source>
        <dbReference type="ARBA" id="ARBA00006594"/>
    </source>
</evidence>
<feature type="domain" description="DNA methylase N-4/N-6" evidence="5">
    <location>
        <begin position="94"/>
        <end position="438"/>
    </location>
</feature>
<dbReference type="SUPFAM" id="SSF53335">
    <property type="entry name" value="S-adenosyl-L-methionine-dependent methyltransferases"/>
    <property type="match status" value="1"/>
</dbReference>